<proteinExistence type="predicted"/>
<feature type="compositionally biased region" description="Polar residues" evidence="1">
    <location>
        <begin position="95"/>
        <end position="110"/>
    </location>
</feature>
<keyword evidence="3" id="KW-1185">Reference proteome</keyword>
<organism evidence="2 3">
    <name type="scientific">Rubus argutus</name>
    <name type="common">Southern blackberry</name>
    <dbReference type="NCBI Taxonomy" id="59490"/>
    <lineage>
        <taxon>Eukaryota</taxon>
        <taxon>Viridiplantae</taxon>
        <taxon>Streptophyta</taxon>
        <taxon>Embryophyta</taxon>
        <taxon>Tracheophyta</taxon>
        <taxon>Spermatophyta</taxon>
        <taxon>Magnoliopsida</taxon>
        <taxon>eudicotyledons</taxon>
        <taxon>Gunneridae</taxon>
        <taxon>Pentapetalae</taxon>
        <taxon>rosids</taxon>
        <taxon>fabids</taxon>
        <taxon>Rosales</taxon>
        <taxon>Rosaceae</taxon>
        <taxon>Rosoideae</taxon>
        <taxon>Rosoideae incertae sedis</taxon>
        <taxon>Rubus</taxon>
    </lineage>
</organism>
<feature type="region of interest" description="Disordered" evidence="1">
    <location>
        <begin position="1"/>
        <end position="110"/>
    </location>
</feature>
<name>A0AAW1WWD4_RUBAR</name>
<evidence type="ECO:0000313" key="2">
    <source>
        <dbReference type="EMBL" id="KAK9929124.1"/>
    </source>
</evidence>
<dbReference type="EMBL" id="JBEDUW010000005">
    <property type="protein sequence ID" value="KAK9929124.1"/>
    <property type="molecule type" value="Genomic_DNA"/>
</dbReference>
<sequence length="173" mass="18695">MNATKGDRENHRWSLPLPCSAAPSSTTNPGRRCSPFSSPFLFKPSSRRRHQEPSSFAVDPNPSPAITAPTPTPQSPPRPASHTAQPEHSRALSRRCNSQSITVDPNPSPATTVLDPLSADFSPSRRLCYQPRSLSPPLLAIPFDSAVSSLSRALSLIPDLSLLLPLLLFILLS</sequence>
<dbReference type="AlphaFoldDB" id="A0AAW1WWD4"/>
<feature type="compositionally biased region" description="Pro residues" evidence="1">
    <location>
        <begin position="70"/>
        <end position="79"/>
    </location>
</feature>
<protein>
    <submittedName>
        <fullName evidence="2">Uncharacterized protein</fullName>
    </submittedName>
</protein>
<comment type="caution">
    <text evidence="2">The sequence shown here is derived from an EMBL/GenBank/DDBJ whole genome shotgun (WGS) entry which is preliminary data.</text>
</comment>
<dbReference type="Proteomes" id="UP001457282">
    <property type="component" value="Unassembled WGS sequence"/>
</dbReference>
<evidence type="ECO:0000256" key="1">
    <source>
        <dbReference type="SAM" id="MobiDB-lite"/>
    </source>
</evidence>
<feature type="compositionally biased region" description="Low complexity" evidence="1">
    <location>
        <begin position="14"/>
        <end position="25"/>
    </location>
</feature>
<feature type="compositionally biased region" description="Basic and acidic residues" evidence="1">
    <location>
        <begin position="1"/>
        <end position="12"/>
    </location>
</feature>
<gene>
    <name evidence="2" type="ORF">M0R45_026232</name>
</gene>
<feature type="compositionally biased region" description="Low complexity" evidence="1">
    <location>
        <begin position="34"/>
        <end position="44"/>
    </location>
</feature>
<evidence type="ECO:0000313" key="3">
    <source>
        <dbReference type="Proteomes" id="UP001457282"/>
    </source>
</evidence>
<reference evidence="2 3" key="1">
    <citation type="journal article" date="2023" name="G3 (Bethesda)">
        <title>A chromosome-length genome assembly and annotation of blackberry (Rubus argutus, cv. 'Hillquist').</title>
        <authorList>
            <person name="Bruna T."/>
            <person name="Aryal R."/>
            <person name="Dudchenko O."/>
            <person name="Sargent D.J."/>
            <person name="Mead D."/>
            <person name="Buti M."/>
            <person name="Cavallini A."/>
            <person name="Hytonen T."/>
            <person name="Andres J."/>
            <person name="Pham M."/>
            <person name="Weisz D."/>
            <person name="Mascagni F."/>
            <person name="Usai G."/>
            <person name="Natali L."/>
            <person name="Bassil N."/>
            <person name="Fernandez G.E."/>
            <person name="Lomsadze A."/>
            <person name="Armour M."/>
            <person name="Olukolu B."/>
            <person name="Poorten T."/>
            <person name="Britton C."/>
            <person name="Davik J."/>
            <person name="Ashrafi H."/>
            <person name="Aiden E.L."/>
            <person name="Borodovsky M."/>
            <person name="Worthington M."/>
        </authorList>
    </citation>
    <scope>NUCLEOTIDE SEQUENCE [LARGE SCALE GENOMIC DNA]</scope>
    <source>
        <strain evidence="2">PI 553951</strain>
    </source>
</reference>
<accession>A0AAW1WWD4</accession>